<dbReference type="GO" id="GO:0006400">
    <property type="term" value="P:tRNA modification"/>
    <property type="evidence" value="ECO:0007669"/>
    <property type="project" value="TreeGrafter"/>
</dbReference>
<name>A0A7L4ACR0_9AVES</name>
<comment type="function">
    <text evidence="6">Catalyzes the hydrolysis of queuosine 5'-phosphate, releasing the nucleobase queuine (q). Is required for salvage of queuine from exogenous queuosine (Q) that is imported and then converted to queuosine 5'-phosphate intracellularly.</text>
</comment>
<evidence type="ECO:0000313" key="8">
    <source>
        <dbReference type="Proteomes" id="UP000562238"/>
    </source>
</evidence>
<evidence type="ECO:0000256" key="3">
    <source>
        <dbReference type="ARBA" id="ARBA00035306"/>
    </source>
</evidence>
<keyword evidence="8" id="KW-1185">Reference proteome</keyword>
<evidence type="ECO:0000313" key="7">
    <source>
        <dbReference type="EMBL" id="NXW23109.1"/>
    </source>
</evidence>
<dbReference type="Pfam" id="PF10343">
    <property type="entry name" value="Q_salvage"/>
    <property type="match status" value="1"/>
</dbReference>
<protein>
    <recommendedName>
        <fullName evidence="3 6">Queuosine 5'-phosphate N-glycosylase/hydrolase</fullName>
        <ecNumber evidence="6">3.2.2.-</ecNumber>
    </recommendedName>
    <alternativeName>
        <fullName evidence="4 6">Queuosine-nucleotide N-glycosylase/hydrolase</fullName>
    </alternativeName>
</protein>
<feature type="non-terminal residue" evidence="7">
    <location>
        <position position="1"/>
    </location>
</feature>
<accession>A0A7L4ACR0</accession>
<sequence length="265" mass="29966">MEVFPSPLESAKFIADNSKDVSVDEEGARRVAESLFDKVSAADFGLAGWKSLHELNPQAASEEAVDWVFLVDTLNFSFWSEQEEQKYLVKYKGKTHSGYWSLCAAVNRALDDGIPITSASYFATMTLDQVKHVFRSDTEVPIPLIEERHRLLNESGTVLLEKFGGSFLTCVKMSEKSAQKLLHLVLQNFPSYRDEAVFEKKKVSFYKRAQILVADTWSVLEGKGDGSFDDISSLTIFADYRIPQVLVHLKAMKYSEELMKKLREG</sequence>
<comment type="catalytic activity">
    <reaction evidence="5 6">
        <text>queuosine 5'-phosphate + H2O = queuine + D-ribose 5-phosphate</text>
        <dbReference type="Rhea" id="RHEA:75387"/>
        <dbReference type="ChEBI" id="CHEBI:15377"/>
        <dbReference type="ChEBI" id="CHEBI:17433"/>
        <dbReference type="ChEBI" id="CHEBI:78346"/>
        <dbReference type="ChEBI" id="CHEBI:194371"/>
    </reaction>
    <physiologicalReaction direction="left-to-right" evidence="5 6">
        <dbReference type="Rhea" id="RHEA:75388"/>
    </physiologicalReaction>
</comment>
<gene>
    <name evidence="7" type="ORF">CIRPEC_R10100</name>
</gene>
<evidence type="ECO:0000256" key="1">
    <source>
        <dbReference type="ARBA" id="ARBA00022801"/>
    </source>
</evidence>
<dbReference type="Proteomes" id="UP000562238">
    <property type="component" value="Unassembled WGS sequence"/>
</dbReference>
<dbReference type="PANTHER" id="PTHR21314">
    <property type="entry name" value="QUEUOSINE 5'-PHOSPHATE N-GLYCOSYLASE_HYDROLASE-RELATED"/>
    <property type="match status" value="1"/>
</dbReference>
<proteinExistence type="inferred from homology"/>
<dbReference type="InterPro" id="IPR019438">
    <property type="entry name" value="Q_salvage"/>
</dbReference>
<dbReference type="GO" id="GO:0016787">
    <property type="term" value="F:hydrolase activity"/>
    <property type="evidence" value="ECO:0007669"/>
    <property type="project" value="UniProtKB-KW"/>
</dbReference>
<comment type="caution">
    <text evidence="7">The sequence shown here is derived from an EMBL/GenBank/DDBJ whole genome shotgun (WGS) entry which is preliminary data.</text>
</comment>
<evidence type="ECO:0000256" key="5">
    <source>
        <dbReference type="ARBA" id="ARBA00048204"/>
    </source>
</evidence>
<dbReference type="AlphaFoldDB" id="A0A7L4ACR0"/>
<evidence type="ECO:0000256" key="2">
    <source>
        <dbReference type="ARBA" id="ARBA00035119"/>
    </source>
</evidence>
<dbReference type="PANTHER" id="PTHR21314:SF0">
    <property type="entry name" value="QUEUOSINE 5'-PHOSPHATE N-GLYCOSYLASE_HYDROLASE"/>
    <property type="match status" value="1"/>
</dbReference>
<keyword evidence="1 6" id="KW-0378">Hydrolase</keyword>
<comment type="similarity">
    <text evidence="2 6">Belongs to the QNG1 protein family.</text>
</comment>
<dbReference type="EMBL" id="VZZV01000819">
    <property type="protein sequence ID" value="NXW23109.1"/>
    <property type="molecule type" value="Genomic_DNA"/>
</dbReference>
<organism evidence="7 8">
    <name type="scientific">Circaetus pectoralis</name>
    <name type="common">black-chested snake-eagle</name>
    <dbReference type="NCBI Taxonomy" id="321084"/>
    <lineage>
        <taxon>Eukaryota</taxon>
        <taxon>Metazoa</taxon>
        <taxon>Chordata</taxon>
        <taxon>Craniata</taxon>
        <taxon>Vertebrata</taxon>
        <taxon>Euteleostomi</taxon>
        <taxon>Archelosauria</taxon>
        <taxon>Archosauria</taxon>
        <taxon>Dinosauria</taxon>
        <taxon>Saurischia</taxon>
        <taxon>Theropoda</taxon>
        <taxon>Coelurosauria</taxon>
        <taxon>Aves</taxon>
        <taxon>Neognathae</taxon>
        <taxon>Neoaves</taxon>
        <taxon>Telluraves</taxon>
        <taxon>Accipitrimorphae</taxon>
        <taxon>Accipitriformes</taxon>
        <taxon>Accipitridae</taxon>
        <taxon>Accipitrinae</taxon>
        <taxon>Circaetus</taxon>
    </lineage>
</organism>
<feature type="non-terminal residue" evidence="7">
    <location>
        <position position="265"/>
    </location>
</feature>
<evidence type="ECO:0000256" key="6">
    <source>
        <dbReference type="RuleBase" id="RU365002"/>
    </source>
</evidence>
<dbReference type="EC" id="3.2.2.-" evidence="6"/>
<reference evidence="7 8" key="1">
    <citation type="submission" date="2019-09" db="EMBL/GenBank/DDBJ databases">
        <title>Bird 10,000 Genomes (B10K) Project - Family phase.</title>
        <authorList>
            <person name="Zhang G."/>
        </authorList>
    </citation>
    <scope>NUCLEOTIDE SEQUENCE [LARGE SCALE GENOMIC DNA]</scope>
    <source>
        <strain evidence="7">B10K-DU-010-60</strain>
        <tissue evidence="7">Muscle</tissue>
    </source>
</reference>
<evidence type="ECO:0000256" key="4">
    <source>
        <dbReference type="ARBA" id="ARBA00035393"/>
    </source>
</evidence>